<organism evidence="1">
    <name type="scientific">Rhizophora mucronata</name>
    <name type="common">Asiatic mangrove</name>
    <dbReference type="NCBI Taxonomy" id="61149"/>
    <lineage>
        <taxon>Eukaryota</taxon>
        <taxon>Viridiplantae</taxon>
        <taxon>Streptophyta</taxon>
        <taxon>Embryophyta</taxon>
        <taxon>Tracheophyta</taxon>
        <taxon>Spermatophyta</taxon>
        <taxon>Magnoliopsida</taxon>
        <taxon>eudicotyledons</taxon>
        <taxon>Gunneridae</taxon>
        <taxon>Pentapetalae</taxon>
        <taxon>rosids</taxon>
        <taxon>fabids</taxon>
        <taxon>Malpighiales</taxon>
        <taxon>Rhizophoraceae</taxon>
        <taxon>Rhizophora</taxon>
    </lineage>
</organism>
<name>A0A2P2LLC6_RHIMU</name>
<sequence length="63" mass="7292">MENAVIMIMCVNLMLSKGTKFFLWQSQQQRPGQLLDHVCINTNNNHNSSNESSVYFIFAKLTR</sequence>
<protein>
    <submittedName>
        <fullName evidence="1">Uncharacterized protein</fullName>
    </submittedName>
</protein>
<evidence type="ECO:0000313" key="1">
    <source>
        <dbReference type="EMBL" id="MBX18756.1"/>
    </source>
</evidence>
<reference evidence="1" key="1">
    <citation type="submission" date="2018-02" db="EMBL/GenBank/DDBJ databases">
        <title>Rhizophora mucronata_Transcriptome.</title>
        <authorList>
            <person name="Meera S.P."/>
            <person name="Sreeshan A."/>
            <person name="Augustine A."/>
        </authorList>
    </citation>
    <scope>NUCLEOTIDE SEQUENCE</scope>
    <source>
        <tissue evidence="1">Leaf</tissue>
    </source>
</reference>
<proteinExistence type="predicted"/>
<accession>A0A2P2LLC6</accession>
<dbReference type="AlphaFoldDB" id="A0A2P2LLC6"/>
<dbReference type="EMBL" id="GGEC01038272">
    <property type="protein sequence ID" value="MBX18756.1"/>
    <property type="molecule type" value="Transcribed_RNA"/>
</dbReference>